<name>A0AAP0K3C1_9MAGN</name>
<evidence type="ECO:0000256" key="1">
    <source>
        <dbReference type="SAM" id="MobiDB-lite"/>
    </source>
</evidence>
<dbReference type="Proteomes" id="UP001417504">
    <property type="component" value="Unassembled WGS sequence"/>
</dbReference>
<sequence>MSNIEEGNKDKRREKRNGGGELEIFVACGVGVDQMECQVKLESTKVSADQAKTSKGNGSMIGDFL</sequence>
<keyword evidence="3" id="KW-1185">Reference proteome</keyword>
<gene>
    <name evidence="2" type="ORF">Sjap_005056</name>
</gene>
<comment type="caution">
    <text evidence="2">The sequence shown here is derived from an EMBL/GenBank/DDBJ whole genome shotgun (WGS) entry which is preliminary data.</text>
</comment>
<evidence type="ECO:0000313" key="3">
    <source>
        <dbReference type="Proteomes" id="UP001417504"/>
    </source>
</evidence>
<proteinExistence type="predicted"/>
<feature type="region of interest" description="Disordered" evidence="1">
    <location>
        <begin position="44"/>
        <end position="65"/>
    </location>
</feature>
<accession>A0AAP0K3C1</accession>
<protein>
    <submittedName>
        <fullName evidence="2">Uncharacterized protein</fullName>
    </submittedName>
</protein>
<dbReference type="EMBL" id="JBBNAE010000002">
    <property type="protein sequence ID" value="KAK9145153.1"/>
    <property type="molecule type" value="Genomic_DNA"/>
</dbReference>
<feature type="compositionally biased region" description="Polar residues" evidence="1">
    <location>
        <begin position="44"/>
        <end position="57"/>
    </location>
</feature>
<organism evidence="2 3">
    <name type="scientific">Stephania japonica</name>
    <dbReference type="NCBI Taxonomy" id="461633"/>
    <lineage>
        <taxon>Eukaryota</taxon>
        <taxon>Viridiplantae</taxon>
        <taxon>Streptophyta</taxon>
        <taxon>Embryophyta</taxon>
        <taxon>Tracheophyta</taxon>
        <taxon>Spermatophyta</taxon>
        <taxon>Magnoliopsida</taxon>
        <taxon>Ranunculales</taxon>
        <taxon>Menispermaceae</taxon>
        <taxon>Menispermoideae</taxon>
        <taxon>Cissampelideae</taxon>
        <taxon>Stephania</taxon>
    </lineage>
</organism>
<dbReference type="AlphaFoldDB" id="A0AAP0K3C1"/>
<evidence type="ECO:0000313" key="2">
    <source>
        <dbReference type="EMBL" id="KAK9145153.1"/>
    </source>
</evidence>
<reference evidence="2 3" key="1">
    <citation type="submission" date="2024-01" db="EMBL/GenBank/DDBJ databases">
        <title>Genome assemblies of Stephania.</title>
        <authorList>
            <person name="Yang L."/>
        </authorList>
    </citation>
    <scope>NUCLEOTIDE SEQUENCE [LARGE SCALE GENOMIC DNA]</scope>
    <source>
        <strain evidence="2">QJT</strain>
        <tissue evidence="2">Leaf</tissue>
    </source>
</reference>